<dbReference type="InterPro" id="IPR000182">
    <property type="entry name" value="GNAT_dom"/>
</dbReference>
<dbReference type="EMBL" id="CP011797">
    <property type="protein sequence ID" value="ATX77894.1"/>
    <property type="molecule type" value="Genomic_DNA"/>
</dbReference>
<dbReference type="Proteomes" id="UP000229757">
    <property type="component" value="Chromosome"/>
</dbReference>
<dbReference type="AlphaFoldDB" id="A0A2K8KY74"/>
<dbReference type="InterPro" id="IPR051016">
    <property type="entry name" value="Diverse_Substrate_AcTransf"/>
</dbReference>
<gene>
    <name evidence="4" type="ORF">REIFOR_02773</name>
</gene>
<organism evidence="4 5">
    <name type="scientific">Reinekea forsetii</name>
    <dbReference type="NCBI Taxonomy" id="1336806"/>
    <lineage>
        <taxon>Bacteria</taxon>
        <taxon>Pseudomonadati</taxon>
        <taxon>Pseudomonadota</taxon>
        <taxon>Gammaproteobacteria</taxon>
        <taxon>Oceanospirillales</taxon>
        <taxon>Saccharospirillaceae</taxon>
        <taxon>Reinekea</taxon>
    </lineage>
</organism>
<sequence>MSTELVRVDYHNSAQASDLIRLLNDYACDPMGGAEDLSAHSQNHLVDALRDFPGAFSILCYVDGVAAGLTNCFTGFSTFKCKPLVNVHDMTVGSAFRGLGLSQLLLAEVEVIARERGCCKVTLEVLSGNQVAKNAYLKFGYEGYALDPSIGHAEFWQKSL</sequence>
<dbReference type="PANTHER" id="PTHR10545">
    <property type="entry name" value="DIAMINE N-ACETYLTRANSFERASE"/>
    <property type="match status" value="1"/>
</dbReference>
<keyword evidence="2" id="KW-0012">Acyltransferase</keyword>
<evidence type="ECO:0000256" key="2">
    <source>
        <dbReference type="ARBA" id="ARBA00023315"/>
    </source>
</evidence>
<evidence type="ECO:0000256" key="1">
    <source>
        <dbReference type="ARBA" id="ARBA00022679"/>
    </source>
</evidence>
<dbReference type="InterPro" id="IPR016181">
    <property type="entry name" value="Acyl_CoA_acyltransferase"/>
</dbReference>
<evidence type="ECO:0000259" key="3">
    <source>
        <dbReference type="PROSITE" id="PS51186"/>
    </source>
</evidence>
<accession>A0A2K8KY74</accession>
<name>A0A2K8KY74_9GAMM</name>
<dbReference type="RefSeq" id="WP_100258797.1">
    <property type="nucleotide sequence ID" value="NZ_CP011797.1"/>
</dbReference>
<feature type="domain" description="N-acetyltransferase" evidence="3">
    <location>
        <begin position="6"/>
        <end position="160"/>
    </location>
</feature>
<dbReference type="GO" id="GO:0008080">
    <property type="term" value="F:N-acetyltransferase activity"/>
    <property type="evidence" value="ECO:0007669"/>
    <property type="project" value="TreeGrafter"/>
</dbReference>
<dbReference type="Pfam" id="PF00583">
    <property type="entry name" value="Acetyltransf_1"/>
    <property type="match status" value="1"/>
</dbReference>
<proteinExistence type="predicted"/>
<dbReference type="Gene3D" id="3.40.630.30">
    <property type="match status" value="1"/>
</dbReference>
<reference evidence="4 5" key="1">
    <citation type="journal article" date="2017" name="Environ. Microbiol.">
        <title>Genomic and physiological analyses of 'Reinekea forsetii' reveal a versatile opportunistic lifestyle during spring algae blooms.</title>
        <authorList>
            <person name="Avci B."/>
            <person name="Hahnke R.L."/>
            <person name="Chafee M."/>
            <person name="Fischer T."/>
            <person name="Gruber-Vodicka H."/>
            <person name="Tegetmeyer H.E."/>
            <person name="Harder J."/>
            <person name="Fuchs B.M."/>
            <person name="Amann R.I."/>
            <person name="Teeling H."/>
        </authorList>
    </citation>
    <scope>NUCLEOTIDE SEQUENCE [LARGE SCALE GENOMIC DNA]</scope>
    <source>
        <strain evidence="4 5">Hel1_31_D35</strain>
    </source>
</reference>
<dbReference type="PANTHER" id="PTHR10545:SF29">
    <property type="entry name" value="GH14572P-RELATED"/>
    <property type="match status" value="1"/>
</dbReference>
<protein>
    <submittedName>
        <fullName evidence="4">N-acetyltransferase, GNAT family</fullName>
    </submittedName>
</protein>
<dbReference type="PROSITE" id="PS51186">
    <property type="entry name" value="GNAT"/>
    <property type="match status" value="1"/>
</dbReference>
<evidence type="ECO:0000313" key="4">
    <source>
        <dbReference type="EMBL" id="ATX77894.1"/>
    </source>
</evidence>
<dbReference type="KEGG" id="rfo:REIFOR_02773"/>
<evidence type="ECO:0000313" key="5">
    <source>
        <dbReference type="Proteomes" id="UP000229757"/>
    </source>
</evidence>
<keyword evidence="1 4" id="KW-0808">Transferase</keyword>
<dbReference type="OrthoDB" id="9799601at2"/>
<keyword evidence="5" id="KW-1185">Reference proteome</keyword>
<dbReference type="SUPFAM" id="SSF55729">
    <property type="entry name" value="Acyl-CoA N-acyltransferases (Nat)"/>
    <property type="match status" value="1"/>
</dbReference>
<dbReference type="CDD" id="cd04301">
    <property type="entry name" value="NAT_SF"/>
    <property type="match status" value="1"/>
</dbReference>